<comment type="caution">
    <text evidence="5">The sequence shown here is derived from an EMBL/GenBank/DDBJ whole genome shotgun (WGS) entry which is preliminary data.</text>
</comment>
<evidence type="ECO:0000256" key="1">
    <source>
        <dbReference type="ARBA" id="ARBA00008129"/>
    </source>
</evidence>
<dbReference type="SUPFAM" id="SSF55681">
    <property type="entry name" value="Class II aaRS and biotin synthetases"/>
    <property type="match status" value="1"/>
</dbReference>
<dbReference type="PANTHER" id="PTHR46044">
    <property type="entry name" value="NITRILASE"/>
    <property type="match status" value="1"/>
</dbReference>
<sequence>MPTKIRLGTCSPATQATTPETLALISRLAQRAAAQGVDLLLLPEAFIGGYPRGSTFGCAIGSRTEAGRDEYLRYFQSAVDLGDVVGEAGAGAGDWWVNRELDAAVGAGDGTREELERIARETGIFLVTGLIERAGGSLYCAAVYVCPRQGMVGKRRKVMPTGTERLVWAQGAPSTLRAVSTTIRGVRVNLAAAICWENYMPLVRQALYAQNVNLYLAPTADARDAWLSLMRTVGIEGRCFVVSANMCVTKEPQLPASVAGGDTAVSEAPEDEQDKAEPAPYDEPRRRRRSVIDEDGNEIVLCADDQNSEHQPTTHDDEQTSPKQANGASPVRKHGRRKSVFDEDGNEIVLCREEHLSKAGARAQAGGQGGATEYWSRGGSCIVNPFGDVLAGPQWEDSDGIIYADVDFDDCIRGRLDIDVGGSYSRTFSSQVPPSSSSFLQSLSDPNRPIQSYLSRSRDPYFNLSVEHYMLQNSHPDSTVLFCYANDPCVVIGRNQNPWVETNLARLRRNGAGSSTAGIGEQEQPIRLVRRRSGGGAVFHDQGNLNWSVICPPPAFDRNKHAEMVVRALRGLGVPAARVNSRHDIVVDVDDDNGGGGGGGGQPQTFKVSGSAYKLTRLRSLHHGTCLLQSDNLSSISGLLRSPAEPYVKARGVESVRSKIRNVDLRPMDFYAGVREEFERMYRRSDVHEEFGEQDIDSPDWIFGQTPQFTFSTHSFEGDERERPRLPDGIPENFRATFTVRHDKIQESTFSGLAYRDSIDGVSQDQALSSALLERRFSHITDWRSLLDEASPVPLTDKAIGTWFNKLFGLEP</sequence>
<dbReference type="InterPro" id="IPR045864">
    <property type="entry name" value="aa-tRNA-synth_II/BPL/LPL"/>
</dbReference>
<dbReference type="Pfam" id="PF00795">
    <property type="entry name" value="CN_hydrolase"/>
    <property type="match status" value="2"/>
</dbReference>
<feature type="domain" description="BPL/LPL catalytic" evidence="4">
    <location>
        <begin position="474"/>
        <end position="686"/>
    </location>
</feature>
<accession>A0A507ANF3</accession>
<gene>
    <name evidence="5" type="ORF">E0L32_009675</name>
</gene>
<dbReference type="InterPro" id="IPR003010">
    <property type="entry name" value="C-N_Hydrolase"/>
</dbReference>
<dbReference type="OrthoDB" id="10250282at2759"/>
<evidence type="ECO:0000313" key="5">
    <source>
        <dbReference type="EMBL" id="TPX08857.1"/>
    </source>
</evidence>
<proteinExistence type="inferred from homology"/>
<evidence type="ECO:0000256" key="2">
    <source>
        <dbReference type="SAM" id="MobiDB-lite"/>
    </source>
</evidence>
<dbReference type="Pfam" id="PF21948">
    <property type="entry name" value="LplA-B_cat"/>
    <property type="match status" value="1"/>
</dbReference>
<keyword evidence="6" id="KW-1185">Reference proteome</keyword>
<evidence type="ECO:0000259" key="3">
    <source>
        <dbReference type="PROSITE" id="PS50263"/>
    </source>
</evidence>
<name>A0A507ANF3_9PEZI</name>
<dbReference type="PANTHER" id="PTHR46044:SF12">
    <property type="entry name" value="HYDROLASE"/>
    <property type="match status" value="1"/>
</dbReference>
<dbReference type="GO" id="GO:0003824">
    <property type="term" value="F:catalytic activity"/>
    <property type="evidence" value="ECO:0007669"/>
    <property type="project" value="InterPro"/>
</dbReference>
<dbReference type="EMBL" id="SKBQ01000072">
    <property type="protein sequence ID" value="TPX08857.1"/>
    <property type="molecule type" value="Genomic_DNA"/>
</dbReference>
<feature type="domain" description="CN hydrolase" evidence="3">
    <location>
        <begin position="5"/>
        <end position="408"/>
    </location>
</feature>
<reference evidence="5 6" key="1">
    <citation type="submission" date="2019-06" db="EMBL/GenBank/DDBJ databases">
        <title>Draft genome sequence of the filamentous fungus Phialemoniopsis curvata isolated from diesel fuel.</title>
        <authorList>
            <person name="Varaljay V.A."/>
            <person name="Lyon W.J."/>
            <person name="Crouch A.L."/>
            <person name="Drake C.E."/>
            <person name="Hollomon J.M."/>
            <person name="Nadeau L.J."/>
            <person name="Nunn H.S."/>
            <person name="Stevenson B.S."/>
            <person name="Bojanowski C.L."/>
            <person name="Crookes-Goodson W.J."/>
        </authorList>
    </citation>
    <scope>NUCLEOTIDE SEQUENCE [LARGE SCALE GENOMIC DNA]</scope>
    <source>
        <strain evidence="5 6">D216</strain>
    </source>
</reference>
<dbReference type="InterPro" id="IPR004143">
    <property type="entry name" value="BPL_LPL_catalytic"/>
</dbReference>
<evidence type="ECO:0000313" key="6">
    <source>
        <dbReference type="Proteomes" id="UP000319257"/>
    </source>
</evidence>
<dbReference type="Gene3D" id="3.60.110.10">
    <property type="entry name" value="Carbon-nitrogen hydrolase"/>
    <property type="match status" value="2"/>
</dbReference>
<dbReference type="AlphaFoldDB" id="A0A507ANF3"/>
<evidence type="ECO:0008006" key="7">
    <source>
        <dbReference type="Google" id="ProtNLM"/>
    </source>
</evidence>
<feature type="region of interest" description="Disordered" evidence="2">
    <location>
        <begin position="256"/>
        <end position="339"/>
    </location>
</feature>
<dbReference type="GeneID" id="41977122"/>
<dbReference type="InterPro" id="IPR036526">
    <property type="entry name" value="C-N_Hydrolase_sf"/>
</dbReference>
<evidence type="ECO:0000259" key="4">
    <source>
        <dbReference type="PROSITE" id="PS51733"/>
    </source>
</evidence>
<protein>
    <recommendedName>
        <fullName evidence="7">Lipoate-protein ligase A</fullName>
    </recommendedName>
</protein>
<dbReference type="InterPro" id="IPR044149">
    <property type="entry name" value="Nitrilases_CHs"/>
</dbReference>
<dbReference type="SUPFAM" id="SSF56317">
    <property type="entry name" value="Carbon-nitrogen hydrolase"/>
    <property type="match status" value="2"/>
</dbReference>
<dbReference type="Gene3D" id="3.30.930.10">
    <property type="entry name" value="Bira Bifunctional Protein, Domain 2"/>
    <property type="match status" value="1"/>
</dbReference>
<dbReference type="STRING" id="1093900.A0A507ANF3"/>
<dbReference type="RefSeq" id="XP_030990568.1">
    <property type="nucleotide sequence ID" value="XM_031144666.1"/>
</dbReference>
<organism evidence="5 6">
    <name type="scientific">Thyridium curvatum</name>
    <dbReference type="NCBI Taxonomy" id="1093900"/>
    <lineage>
        <taxon>Eukaryota</taxon>
        <taxon>Fungi</taxon>
        <taxon>Dikarya</taxon>
        <taxon>Ascomycota</taxon>
        <taxon>Pezizomycotina</taxon>
        <taxon>Sordariomycetes</taxon>
        <taxon>Sordariomycetidae</taxon>
        <taxon>Thyridiales</taxon>
        <taxon>Thyridiaceae</taxon>
        <taxon>Thyridium</taxon>
    </lineage>
</organism>
<dbReference type="PROSITE" id="PS51733">
    <property type="entry name" value="BPL_LPL_CATALYTIC"/>
    <property type="match status" value="1"/>
</dbReference>
<comment type="similarity">
    <text evidence="1">Belongs to the carbon-nitrogen hydrolase superfamily. Nitrilase family.</text>
</comment>
<dbReference type="InParanoid" id="A0A507ANF3"/>
<dbReference type="CDD" id="cd16443">
    <property type="entry name" value="LplA"/>
    <property type="match status" value="1"/>
</dbReference>
<dbReference type="PROSITE" id="PS50263">
    <property type="entry name" value="CN_HYDROLASE"/>
    <property type="match status" value="1"/>
</dbReference>
<dbReference type="Proteomes" id="UP000319257">
    <property type="component" value="Unassembled WGS sequence"/>
</dbReference>